<proteinExistence type="predicted"/>
<feature type="region of interest" description="Disordered" evidence="1">
    <location>
        <begin position="98"/>
        <end position="123"/>
    </location>
</feature>
<organism evidence="2 3">
    <name type="scientific">Pleurodeles waltl</name>
    <name type="common">Iberian ribbed newt</name>
    <dbReference type="NCBI Taxonomy" id="8319"/>
    <lineage>
        <taxon>Eukaryota</taxon>
        <taxon>Metazoa</taxon>
        <taxon>Chordata</taxon>
        <taxon>Craniata</taxon>
        <taxon>Vertebrata</taxon>
        <taxon>Euteleostomi</taxon>
        <taxon>Amphibia</taxon>
        <taxon>Batrachia</taxon>
        <taxon>Caudata</taxon>
        <taxon>Salamandroidea</taxon>
        <taxon>Salamandridae</taxon>
        <taxon>Pleurodelinae</taxon>
        <taxon>Pleurodeles</taxon>
    </lineage>
</organism>
<name>A0AAV7MBF7_PLEWA</name>
<gene>
    <name evidence="2" type="ORF">NDU88_004347</name>
</gene>
<evidence type="ECO:0000313" key="3">
    <source>
        <dbReference type="Proteomes" id="UP001066276"/>
    </source>
</evidence>
<accession>A0AAV7MBF7</accession>
<dbReference type="Proteomes" id="UP001066276">
    <property type="component" value="Chromosome 10"/>
</dbReference>
<comment type="caution">
    <text evidence="2">The sequence shown here is derived from an EMBL/GenBank/DDBJ whole genome shotgun (WGS) entry which is preliminary data.</text>
</comment>
<evidence type="ECO:0000313" key="2">
    <source>
        <dbReference type="EMBL" id="KAJ1099243.1"/>
    </source>
</evidence>
<dbReference type="AlphaFoldDB" id="A0AAV7MBF7"/>
<protein>
    <submittedName>
        <fullName evidence="2">Uncharacterized protein</fullName>
    </submittedName>
</protein>
<keyword evidence="3" id="KW-1185">Reference proteome</keyword>
<reference evidence="2" key="1">
    <citation type="journal article" date="2022" name="bioRxiv">
        <title>Sequencing and chromosome-scale assembly of the giantPleurodeles waltlgenome.</title>
        <authorList>
            <person name="Brown T."/>
            <person name="Elewa A."/>
            <person name="Iarovenko S."/>
            <person name="Subramanian E."/>
            <person name="Araus A.J."/>
            <person name="Petzold A."/>
            <person name="Susuki M."/>
            <person name="Suzuki K.-i.T."/>
            <person name="Hayashi T."/>
            <person name="Toyoda A."/>
            <person name="Oliveira C."/>
            <person name="Osipova E."/>
            <person name="Leigh N.D."/>
            <person name="Simon A."/>
            <person name="Yun M.H."/>
        </authorList>
    </citation>
    <scope>NUCLEOTIDE SEQUENCE</scope>
    <source>
        <strain evidence="2">20211129_DDA</strain>
        <tissue evidence="2">Liver</tissue>
    </source>
</reference>
<dbReference type="EMBL" id="JANPWB010000014">
    <property type="protein sequence ID" value="KAJ1099243.1"/>
    <property type="molecule type" value="Genomic_DNA"/>
</dbReference>
<evidence type="ECO:0000256" key="1">
    <source>
        <dbReference type="SAM" id="MobiDB-lite"/>
    </source>
</evidence>
<sequence length="123" mass="12727">MCGGFGPTNIDSGALAGWTRAALELRRSWQPATRVPLRGIAGRFSTSRVAEQAASCRTGLPQEDPSLLLSSSKPIRGSILARGCEGAVGLKTGSAELLPGARRAHTPSSQQRLQSAPGESAST</sequence>